<feature type="transmembrane region" description="Helical" evidence="1">
    <location>
        <begin position="269"/>
        <end position="291"/>
    </location>
</feature>
<evidence type="ECO:0000313" key="2">
    <source>
        <dbReference type="EMBL" id="UWM57105.1"/>
    </source>
</evidence>
<keyword evidence="1" id="KW-0812">Transmembrane</keyword>
<feature type="transmembrane region" description="Helical" evidence="1">
    <location>
        <begin position="6"/>
        <end position="24"/>
    </location>
</feature>
<dbReference type="AlphaFoldDB" id="A0A9E7U754"/>
<feature type="transmembrane region" description="Helical" evidence="1">
    <location>
        <begin position="127"/>
        <end position="151"/>
    </location>
</feature>
<dbReference type="Gene3D" id="3.30.2010.10">
    <property type="entry name" value="Metalloproteases ('zincins'), catalytic domain"/>
    <property type="match status" value="1"/>
</dbReference>
<accession>A0A9E7U754</accession>
<keyword evidence="3" id="KW-1185">Reference proteome</keyword>
<reference evidence="2" key="1">
    <citation type="submission" date="2022-09" db="EMBL/GenBank/DDBJ databases">
        <title>Diverse halophilic archaea isolated from saline environments.</title>
        <authorList>
            <person name="Cui H.-L."/>
        </authorList>
    </citation>
    <scope>NUCLEOTIDE SEQUENCE</scope>
    <source>
        <strain evidence="2">ZS-35-S2</strain>
        <plasmid evidence="2">unnamed1</plasmid>
    </source>
</reference>
<feature type="transmembrane region" description="Helical" evidence="1">
    <location>
        <begin position="163"/>
        <end position="183"/>
    </location>
</feature>
<evidence type="ECO:0000313" key="3">
    <source>
        <dbReference type="Proteomes" id="UP001057580"/>
    </source>
</evidence>
<geneLocation type="plasmid" evidence="2 3">
    <name>unnamed1</name>
</geneLocation>
<feature type="transmembrane region" description="Helical" evidence="1">
    <location>
        <begin position="44"/>
        <end position="64"/>
    </location>
</feature>
<proteinExistence type="predicted"/>
<protein>
    <recommendedName>
        <fullName evidence="4">Peptidase</fullName>
    </recommendedName>
</protein>
<dbReference type="Proteomes" id="UP001057580">
    <property type="component" value="Plasmid unnamed1"/>
</dbReference>
<gene>
    <name evidence="2" type="ORF">N0B31_21945</name>
</gene>
<dbReference type="EMBL" id="CP104004">
    <property type="protein sequence ID" value="UWM57105.1"/>
    <property type="molecule type" value="Genomic_DNA"/>
</dbReference>
<organism evidence="2 3">
    <name type="scientific">Salinirubellus salinus</name>
    <dbReference type="NCBI Taxonomy" id="1364945"/>
    <lineage>
        <taxon>Archaea</taxon>
        <taxon>Methanobacteriati</taxon>
        <taxon>Methanobacteriota</taxon>
        <taxon>Stenosarchaea group</taxon>
        <taxon>Halobacteria</taxon>
        <taxon>Halobacteriales</taxon>
        <taxon>Natronomonadaceae</taxon>
        <taxon>Salinirubellus</taxon>
    </lineage>
</organism>
<keyword evidence="1" id="KW-0472">Membrane</keyword>
<dbReference type="RefSeq" id="WP_260644197.1">
    <property type="nucleotide sequence ID" value="NZ_CP104004.1"/>
</dbReference>
<dbReference type="GeneID" id="74945145"/>
<dbReference type="KEGG" id="ssai:N0B31_21945"/>
<keyword evidence="2" id="KW-0614">Plasmid</keyword>
<evidence type="ECO:0008006" key="4">
    <source>
        <dbReference type="Google" id="ProtNLM"/>
    </source>
</evidence>
<evidence type="ECO:0000256" key="1">
    <source>
        <dbReference type="SAM" id="Phobius"/>
    </source>
</evidence>
<feature type="transmembrane region" description="Helical" evidence="1">
    <location>
        <begin position="84"/>
        <end position="106"/>
    </location>
</feature>
<feature type="transmembrane region" description="Helical" evidence="1">
    <location>
        <begin position="297"/>
        <end position="315"/>
    </location>
</feature>
<sequence>MALPATAAAVGLVAGVSFVGNWLIGRRIARRDRPDTAFHRARRISNRVSLGGLIVALWLVDARLTERLLAVLAPGLDGTDIGSMVWIAVYGTVAIVVLSAGYLGLFPHVRRARGTEATATTHLLRILRNWGSVLVITVVAVGVLHVGLAVIQFELGTGGGVGYVLLMFSIVLPVLYATAPLILRLGSPVREPTSDERERIERLCNRVNLTVSKVWLLKTTEQERISSTVYGVPSRRVLFLSDYALDSLDDSELSAIMAAEVQSRRTYTLVYEMVATSFVAVGIVACLELIALGTPPVVWVIAISSLPLLWVGLAWGGRRLVYRADAAAAEQVGTRQLVEAYTRRADLHDADLDDGGLRTLWSMAPPMGRRVNRLTSGGTESK</sequence>
<keyword evidence="1" id="KW-1133">Transmembrane helix</keyword>
<name>A0A9E7U754_9EURY</name>